<feature type="domain" description="Protein kinase" evidence="7">
    <location>
        <begin position="420"/>
        <end position="671"/>
    </location>
</feature>
<keyword evidence="4 6" id="KW-0067">ATP-binding</keyword>
<sequence>AHKSVGGVKDNCGYFPFRHEPQMGKIGRRSKYVDEYAEASQAASLARLRTLVRGGVAFDKEEELRSAAWTGHLAVVRYLTDECGSDVNAANDAGETALMKAASNGMIEVIRFLVNECSADVSATNREGDTALMKAVYSGKIDVVRYLAEECGVDVNATSDDGETAVMKAAEFDRFDILRYLTADCGADVNIASKNGVTVLIQTSGYGRIHVVRYLAEICGADVNAQDKNGETAVIKAAAFGQINVVRYLAEKCNVDVNAGGFCGYTALMLAANNGKMEVVWYLAEQCDADVNVGSDHGATALLMAAEMGKKNVVRYLVERRGADVNAKTNDGYTAVTKASENGQTEIVRYLVIERGADVHIKTKNGDTALRVAVDRGFQDIQQILMPYLQPPPQVIANDSSDDTVIDSRSGLPIISPSEIALIFFSQNGNTGGDFRAKWLDADVSVKLFVPTSSRSAFESEVRLWQQLRHPNVIKMYGACTAGPNLQFFVCEYASQGSLSELTEPDRFTETVMWKWLHEAALGLEYLHERGLIHGDLRCSNILIGSDGMAKLSNFGLSSSMNGVSPRTAAAQRWQAPEVLKGETPSHQSDVYSLGMCILEAATGERPWSMKDEGIVRFSKFRWIPEEINNCYGPYCSLEDSRSLVWRMCCQDPHNRLNLSSVRYELEQLSIKESCDLAQPEHKPSSSFDTYDSGSLNELWHKLLSHMDKCGDIQHHGMLDNLKKICELLQNSTHSSVLFERFHTLLTDFYKMIRMSPEQARIMRLSSTRLTNNSLYAFEWRVNSLMAALGEANAGKKREELWQKQRCEQVEGFVSGLFDIFLVLRDLKSSEERSLFLTNLKTELEDPQGNYTDEQREVLKKTYEQVTNKLECEGGSSLVPKWFIPWYELLVDEWSKLGEGGFGSVFRAKWLDSEVVVKRVILAGSDTKNDMSIPVSDLSLSTLSTSTDPTVSEAETNAIKRAETLKMFQREVVMWFGLSHPHVILLFGACHVGRPFFVCEYATNGTLISYLQRNPDELWTKLHEAALGVQYLHARVIVHGDLKGNNIVIGSDMKAKVTDFGLSSVASSRAQPVISAAWQWLAPECFSSTKAARPTFASDVYSLGMCIVEALRVVEAVKSGEGNQSCLPWRNLDNFAVRYHASKGTLPSQPKICEESQWNLVKRMCSLEPTNRIKISTVVDELARFANMDDDDNQEHDLTPTEHTEQKSIRTVTIQAKKLLRHLRADATQDTDVLLRYMSLWKRLGLVQGQMKSQPEVCRAAFDSLVTDAGSFTMELQNANESLVALAEMTMRYYALDRRLDKLCEAYCIDWKRNDDDIAISRNYRRTSSMPRGRIWR</sequence>
<dbReference type="InterPro" id="IPR017441">
    <property type="entry name" value="Protein_kinase_ATP_BS"/>
</dbReference>
<comment type="caution">
    <text evidence="8">The sequence shown here is derived from an EMBL/GenBank/DDBJ whole genome shotgun (WGS) entry which is preliminary data.</text>
</comment>
<dbReference type="PROSITE" id="PS00107">
    <property type="entry name" value="PROTEIN_KINASE_ATP"/>
    <property type="match status" value="1"/>
</dbReference>
<evidence type="ECO:0000259" key="7">
    <source>
        <dbReference type="PROSITE" id="PS50011"/>
    </source>
</evidence>
<name>A0A081A2J4_PHYNI</name>
<dbReference type="InterPro" id="IPR008271">
    <property type="entry name" value="Ser/Thr_kinase_AS"/>
</dbReference>
<protein>
    <submittedName>
        <fullName evidence="8">Serine/threonine protein kinase</fullName>
    </submittedName>
</protein>
<dbReference type="InterPro" id="IPR036770">
    <property type="entry name" value="Ankyrin_rpt-contain_sf"/>
</dbReference>
<gene>
    <name evidence="8" type="ORF">F444_10930</name>
</gene>
<comment type="similarity">
    <text evidence="1">Belongs to the protein kinase superfamily. TKL Ser/Thr protein kinase family.</text>
</comment>
<feature type="domain" description="Protein kinase" evidence="7">
    <location>
        <begin position="891"/>
        <end position="1185"/>
    </location>
</feature>
<dbReference type="InterPro" id="IPR051681">
    <property type="entry name" value="Ser/Thr_Kinases-Pseudokinases"/>
</dbReference>
<feature type="repeat" description="ANK" evidence="5">
    <location>
        <begin position="331"/>
        <end position="364"/>
    </location>
</feature>
<dbReference type="PANTHER" id="PTHR44329:SF214">
    <property type="entry name" value="PROTEIN KINASE DOMAIN-CONTAINING PROTEIN"/>
    <property type="match status" value="1"/>
</dbReference>
<feature type="non-terminal residue" evidence="8">
    <location>
        <position position="1"/>
    </location>
</feature>
<dbReference type="PANTHER" id="PTHR44329">
    <property type="entry name" value="SERINE/THREONINE-PROTEIN KINASE TNNI3K-RELATED"/>
    <property type="match status" value="1"/>
</dbReference>
<reference evidence="8 9" key="1">
    <citation type="submission" date="2013-11" db="EMBL/GenBank/DDBJ databases">
        <title>The Genome Sequence of Phytophthora parasitica P1976.</title>
        <authorList>
            <consortium name="The Broad Institute Genomics Platform"/>
            <person name="Russ C."/>
            <person name="Tyler B."/>
            <person name="Panabieres F."/>
            <person name="Shan W."/>
            <person name="Tripathy S."/>
            <person name="Grunwald N."/>
            <person name="Machado M."/>
            <person name="Johnson C.S."/>
            <person name="Walker B."/>
            <person name="Young S."/>
            <person name="Zeng Q."/>
            <person name="Gargeya S."/>
            <person name="Fitzgerald M."/>
            <person name="Haas B."/>
            <person name="Abouelleil A."/>
            <person name="Allen A.W."/>
            <person name="Alvarado L."/>
            <person name="Arachchi H.M."/>
            <person name="Berlin A.M."/>
            <person name="Chapman S.B."/>
            <person name="Gainer-Dewar J."/>
            <person name="Goldberg J."/>
            <person name="Griggs A."/>
            <person name="Gujja S."/>
            <person name="Hansen M."/>
            <person name="Howarth C."/>
            <person name="Imamovic A."/>
            <person name="Ireland A."/>
            <person name="Larimer J."/>
            <person name="McCowan C."/>
            <person name="Murphy C."/>
            <person name="Pearson M."/>
            <person name="Poon T.W."/>
            <person name="Priest M."/>
            <person name="Roberts A."/>
            <person name="Saif S."/>
            <person name="Shea T."/>
            <person name="Sisk P."/>
            <person name="Sykes S."/>
            <person name="Wortman J."/>
            <person name="Nusbaum C."/>
            <person name="Birren B."/>
        </authorList>
    </citation>
    <scope>NUCLEOTIDE SEQUENCE [LARGE SCALE GENOMIC DNA]</scope>
    <source>
        <strain evidence="8 9">P1976</strain>
    </source>
</reference>
<dbReference type="InterPro" id="IPR002110">
    <property type="entry name" value="Ankyrin_rpt"/>
</dbReference>
<dbReference type="Pfam" id="PF00023">
    <property type="entry name" value="Ank"/>
    <property type="match status" value="1"/>
</dbReference>
<dbReference type="Pfam" id="PF12796">
    <property type="entry name" value="Ank_2"/>
    <property type="match status" value="2"/>
</dbReference>
<dbReference type="EMBL" id="ANJA01001967">
    <property type="protein sequence ID" value="ETO73105.1"/>
    <property type="molecule type" value="Genomic_DNA"/>
</dbReference>
<evidence type="ECO:0000256" key="5">
    <source>
        <dbReference type="PROSITE-ProRule" id="PRU00023"/>
    </source>
</evidence>
<dbReference type="InterPro" id="IPR011009">
    <property type="entry name" value="Kinase-like_dom_sf"/>
</dbReference>
<dbReference type="GO" id="GO:0004674">
    <property type="term" value="F:protein serine/threonine kinase activity"/>
    <property type="evidence" value="ECO:0007669"/>
    <property type="project" value="UniProtKB-KW"/>
</dbReference>
<dbReference type="Pfam" id="PF13637">
    <property type="entry name" value="Ank_4"/>
    <property type="match status" value="1"/>
</dbReference>
<feature type="binding site" evidence="6">
    <location>
        <position position="918"/>
    </location>
    <ligand>
        <name>ATP</name>
        <dbReference type="ChEBI" id="CHEBI:30616"/>
    </ligand>
</feature>
<dbReference type="SMART" id="SM00248">
    <property type="entry name" value="ANK"/>
    <property type="match status" value="10"/>
</dbReference>
<dbReference type="GO" id="GO:0005524">
    <property type="term" value="F:ATP binding"/>
    <property type="evidence" value="ECO:0007669"/>
    <property type="project" value="UniProtKB-UniRule"/>
</dbReference>
<dbReference type="Gene3D" id="1.25.40.20">
    <property type="entry name" value="Ankyrin repeat-containing domain"/>
    <property type="match status" value="3"/>
</dbReference>
<dbReference type="SUPFAM" id="SSF48403">
    <property type="entry name" value="Ankyrin repeat"/>
    <property type="match status" value="1"/>
</dbReference>
<dbReference type="Gene3D" id="1.10.510.10">
    <property type="entry name" value="Transferase(Phosphotransferase) domain 1"/>
    <property type="match status" value="2"/>
</dbReference>
<dbReference type="PROSITE" id="PS00109">
    <property type="entry name" value="PROTEIN_KINASE_TYR"/>
    <property type="match status" value="1"/>
</dbReference>
<dbReference type="SUPFAM" id="SSF56112">
    <property type="entry name" value="Protein kinase-like (PK-like)"/>
    <property type="match status" value="2"/>
</dbReference>
<dbReference type="InterPro" id="IPR000719">
    <property type="entry name" value="Prot_kinase_dom"/>
</dbReference>
<dbReference type="Pfam" id="PF00069">
    <property type="entry name" value="Pkinase"/>
    <property type="match status" value="1"/>
</dbReference>
<dbReference type="PROSITE" id="PS00108">
    <property type="entry name" value="PROTEIN_KINASE_ST"/>
    <property type="match status" value="1"/>
</dbReference>
<evidence type="ECO:0000256" key="6">
    <source>
        <dbReference type="PROSITE-ProRule" id="PRU10141"/>
    </source>
</evidence>
<dbReference type="PROSITE" id="PS50011">
    <property type="entry name" value="PROTEIN_KINASE_DOM"/>
    <property type="match status" value="2"/>
</dbReference>
<evidence type="ECO:0000256" key="3">
    <source>
        <dbReference type="ARBA" id="ARBA00022741"/>
    </source>
</evidence>
<dbReference type="InterPro" id="IPR008266">
    <property type="entry name" value="Tyr_kinase_AS"/>
</dbReference>
<dbReference type="InterPro" id="IPR001245">
    <property type="entry name" value="Ser-Thr/Tyr_kinase_cat_dom"/>
</dbReference>
<dbReference type="Gene3D" id="3.30.200.20">
    <property type="entry name" value="Phosphorylase Kinase, domain 1"/>
    <property type="match status" value="2"/>
</dbReference>
<dbReference type="SMART" id="SM00220">
    <property type="entry name" value="S_TKc"/>
    <property type="match status" value="2"/>
</dbReference>
<evidence type="ECO:0000313" key="9">
    <source>
        <dbReference type="Proteomes" id="UP000028582"/>
    </source>
</evidence>
<keyword evidence="3 6" id="KW-0547">Nucleotide-binding</keyword>
<organism evidence="8 9">
    <name type="scientific">Phytophthora nicotianae P1976</name>
    <dbReference type="NCBI Taxonomy" id="1317066"/>
    <lineage>
        <taxon>Eukaryota</taxon>
        <taxon>Sar</taxon>
        <taxon>Stramenopiles</taxon>
        <taxon>Oomycota</taxon>
        <taxon>Peronosporomycetes</taxon>
        <taxon>Peronosporales</taxon>
        <taxon>Peronosporaceae</taxon>
        <taxon>Phytophthora</taxon>
    </lineage>
</organism>
<keyword evidence="8" id="KW-0418">Kinase</keyword>
<feature type="repeat" description="ANK" evidence="5">
    <location>
        <begin position="297"/>
        <end position="330"/>
    </location>
</feature>
<keyword evidence="2 8" id="KW-0723">Serine/threonine-protein kinase</keyword>
<evidence type="ECO:0000256" key="4">
    <source>
        <dbReference type="ARBA" id="ARBA00022840"/>
    </source>
</evidence>
<dbReference type="PROSITE" id="PS50088">
    <property type="entry name" value="ANK_REPEAT"/>
    <property type="match status" value="3"/>
</dbReference>
<evidence type="ECO:0000256" key="1">
    <source>
        <dbReference type="ARBA" id="ARBA00005843"/>
    </source>
</evidence>
<keyword evidence="5" id="KW-0040">ANK repeat</keyword>
<evidence type="ECO:0000256" key="2">
    <source>
        <dbReference type="ARBA" id="ARBA00022527"/>
    </source>
</evidence>
<dbReference type="Pfam" id="PF07714">
    <property type="entry name" value="PK_Tyr_Ser-Thr"/>
    <property type="match status" value="1"/>
</dbReference>
<evidence type="ECO:0000313" key="8">
    <source>
        <dbReference type="EMBL" id="ETO73105.1"/>
    </source>
</evidence>
<proteinExistence type="inferred from homology"/>
<feature type="repeat" description="ANK" evidence="5">
    <location>
        <begin position="127"/>
        <end position="160"/>
    </location>
</feature>
<dbReference type="Proteomes" id="UP000028582">
    <property type="component" value="Unassembled WGS sequence"/>
</dbReference>
<keyword evidence="8" id="KW-0808">Transferase</keyword>
<accession>A0A081A2J4</accession>
<dbReference type="OrthoDB" id="111909at2759"/>